<dbReference type="SUPFAM" id="SSF54928">
    <property type="entry name" value="RNA-binding domain, RBD"/>
    <property type="match status" value="1"/>
</dbReference>
<accession>A0A3M7EEE6</accession>
<feature type="domain" description="NTF2" evidence="5">
    <location>
        <begin position="101"/>
        <end position="216"/>
    </location>
</feature>
<feature type="compositionally biased region" description="Basic and acidic residues" evidence="3">
    <location>
        <begin position="330"/>
        <end position="348"/>
    </location>
</feature>
<comment type="caution">
    <text evidence="6">The sequence shown here is derived from an EMBL/GenBank/DDBJ whole genome shotgun (WGS) entry which is preliminary data.</text>
</comment>
<dbReference type="GO" id="GO:1990861">
    <property type="term" value="C:Ubp3-Bre5 deubiquitination complex"/>
    <property type="evidence" value="ECO:0007669"/>
    <property type="project" value="TreeGrafter"/>
</dbReference>
<dbReference type="CDD" id="cd00590">
    <property type="entry name" value="RRM_SF"/>
    <property type="match status" value="1"/>
</dbReference>
<feature type="compositionally biased region" description="Low complexity" evidence="3">
    <location>
        <begin position="304"/>
        <end position="329"/>
    </location>
</feature>
<dbReference type="CDD" id="cd00780">
    <property type="entry name" value="NTF2"/>
    <property type="match status" value="1"/>
</dbReference>
<feature type="compositionally biased region" description="Low complexity" evidence="3">
    <location>
        <begin position="226"/>
        <end position="249"/>
    </location>
</feature>
<dbReference type="PROSITE" id="PS50177">
    <property type="entry name" value="NTF2_DOMAIN"/>
    <property type="match status" value="1"/>
</dbReference>
<protein>
    <recommendedName>
        <fullName evidence="8">NTF2 domain-containing protein</fullName>
    </recommendedName>
</protein>
<dbReference type="VEuPathDB" id="FungiDB:BTJ68_08662"/>
<keyword evidence="1 2" id="KW-0694">RNA-binding</keyword>
<dbReference type="PANTHER" id="PTHR10693">
    <property type="entry name" value="RAS GTPASE-ACTIVATING PROTEIN-BINDING PROTEIN"/>
    <property type="match status" value="1"/>
</dbReference>
<dbReference type="GO" id="GO:0003729">
    <property type="term" value="F:mRNA binding"/>
    <property type="evidence" value="ECO:0007669"/>
    <property type="project" value="TreeGrafter"/>
</dbReference>
<feature type="region of interest" description="Disordered" evidence="3">
    <location>
        <begin position="296"/>
        <end position="477"/>
    </location>
</feature>
<proteinExistence type="predicted"/>
<feature type="domain" description="RRM" evidence="4">
    <location>
        <begin position="472"/>
        <end position="543"/>
    </location>
</feature>
<evidence type="ECO:0000259" key="5">
    <source>
        <dbReference type="PROSITE" id="PS50177"/>
    </source>
</evidence>
<evidence type="ECO:0000256" key="3">
    <source>
        <dbReference type="SAM" id="MobiDB-lite"/>
    </source>
</evidence>
<dbReference type="Gene3D" id="3.10.450.50">
    <property type="match status" value="1"/>
</dbReference>
<evidence type="ECO:0000313" key="7">
    <source>
        <dbReference type="Proteomes" id="UP000269276"/>
    </source>
</evidence>
<dbReference type="AlphaFoldDB" id="A0A3M7EEE6"/>
<feature type="compositionally biased region" description="Gly residues" evidence="3">
    <location>
        <begin position="556"/>
        <end position="600"/>
    </location>
</feature>
<reference evidence="6 7" key="1">
    <citation type="journal article" date="2018" name="BMC Genomics">
        <title>Genomic evidence for intraspecific hybridization in a clonal and extremely halotolerant yeast.</title>
        <authorList>
            <person name="Gostincar C."/>
            <person name="Stajich J.E."/>
            <person name="Zupancic J."/>
            <person name="Zalar P."/>
            <person name="Gunde-Cimerman N."/>
        </authorList>
    </citation>
    <scope>NUCLEOTIDE SEQUENCE [LARGE SCALE GENOMIC DNA]</scope>
    <source>
        <strain evidence="6 7">EXF-2682</strain>
    </source>
</reference>
<organism evidence="6 7">
    <name type="scientific">Hortaea werneckii</name>
    <name type="common">Black yeast</name>
    <name type="synonym">Cladosporium werneckii</name>
    <dbReference type="NCBI Taxonomy" id="91943"/>
    <lineage>
        <taxon>Eukaryota</taxon>
        <taxon>Fungi</taxon>
        <taxon>Dikarya</taxon>
        <taxon>Ascomycota</taxon>
        <taxon>Pezizomycotina</taxon>
        <taxon>Dothideomycetes</taxon>
        <taxon>Dothideomycetidae</taxon>
        <taxon>Mycosphaerellales</taxon>
        <taxon>Teratosphaeriaceae</taxon>
        <taxon>Hortaea</taxon>
    </lineage>
</organism>
<dbReference type="Pfam" id="PF00076">
    <property type="entry name" value="RRM_1"/>
    <property type="match status" value="1"/>
</dbReference>
<gene>
    <name evidence="6" type="ORF">D0863_02972</name>
</gene>
<dbReference type="OrthoDB" id="339151at2759"/>
<dbReference type="EMBL" id="QWIP01000067">
    <property type="protein sequence ID" value="RMY74873.1"/>
    <property type="molecule type" value="Genomic_DNA"/>
</dbReference>
<feature type="compositionally biased region" description="Low complexity" evidence="3">
    <location>
        <begin position="456"/>
        <end position="473"/>
    </location>
</feature>
<feature type="compositionally biased region" description="Polar residues" evidence="3">
    <location>
        <begin position="440"/>
        <end position="455"/>
    </location>
</feature>
<evidence type="ECO:0008006" key="8">
    <source>
        <dbReference type="Google" id="ProtNLM"/>
    </source>
</evidence>
<dbReference type="SMART" id="SM00360">
    <property type="entry name" value="RRM"/>
    <property type="match status" value="1"/>
</dbReference>
<evidence type="ECO:0000313" key="6">
    <source>
        <dbReference type="EMBL" id="RMY74873.1"/>
    </source>
</evidence>
<dbReference type="GO" id="GO:0034517">
    <property type="term" value="P:ribophagy"/>
    <property type="evidence" value="ECO:0007669"/>
    <property type="project" value="TreeGrafter"/>
</dbReference>
<dbReference type="PANTHER" id="PTHR10693:SF20">
    <property type="entry name" value="AT27578P"/>
    <property type="match status" value="1"/>
</dbReference>
<feature type="region of interest" description="Disordered" evidence="3">
    <location>
        <begin position="545"/>
        <end position="600"/>
    </location>
</feature>
<feature type="compositionally biased region" description="Low complexity" evidence="3">
    <location>
        <begin position="387"/>
        <end position="428"/>
    </location>
</feature>
<dbReference type="InterPro" id="IPR035979">
    <property type="entry name" value="RBD_domain_sf"/>
</dbReference>
<dbReference type="InterPro" id="IPR002075">
    <property type="entry name" value="NTF2_dom"/>
</dbReference>
<dbReference type="GO" id="GO:1990904">
    <property type="term" value="C:ribonucleoprotein complex"/>
    <property type="evidence" value="ECO:0007669"/>
    <property type="project" value="TreeGrafter"/>
</dbReference>
<dbReference type="InterPro" id="IPR012677">
    <property type="entry name" value="Nucleotide-bd_a/b_plait_sf"/>
</dbReference>
<dbReference type="GO" id="GO:0005829">
    <property type="term" value="C:cytosol"/>
    <property type="evidence" value="ECO:0007669"/>
    <property type="project" value="TreeGrafter"/>
</dbReference>
<dbReference type="Gene3D" id="3.30.70.330">
    <property type="match status" value="1"/>
</dbReference>
<name>A0A3M7EEE6_HORWE</name>
<evidence type="ECO:0000256" key="2">
    <source>
        <dbReference type="PROSITE-ProRule" id="PRU00176"/>
    </source>
</evidence>
<dbReference type="Pfam" id="PF02136">
    <property type="entry name" value="NTF2"/>
    <property type="match status" value="1"/>
</dbReference>
<dbReference type="InterPro" id="IPR000504">
    <property type="entry name" value="RRM_dom"/>
</dbReference>
<dbReference type="GO" id="GO:0016579">
    <property type="term" value="P:protein deubiquitination"/>
    <property type="evidence" value="ECO:0007669"/>
    <property type="project" value="TreeGrafter"/>
</dbReference>
<dbReference type="InterPro" id="IPR039539">
    <property type="entry name" value="Ras_GTPase_bind_prot"/>
</dbReference>
<evidence type="ECO:0000259" key="4">
    <source>
        <dbReference type="PROSITE" id="PS50102"/>
    </source>
</evidence>
<dbReference type="InterPro" id="IPR032710">
    <property type="entry name" value="NTF2-like_dom_sf"/>
</dbReference>
<dbReference type="InterPro" id="IPR018222">
    <property type="entry name" value="Nuclear_transport_factor_2_euk"/>
</dbReference>
<dbReference type="SUPFAM" id="SSF54427">
    <property type="entry name" value="NTF2-like"/>
    <property type="match status" value="1"/>
</dbReference>
<evidence type="ECO:0000256" key="1">
    <source>
        <dbReference type="ARBA" id="ARBA00022884"/>
    </source>
</evidence>
<dbReference type="FunFam" id="3.10.450.50:FF:000003">
    <property type="entry name" value="Nuclear transport factor 2 family protein"/>
    <property type="match status" value="1"/>
</dbReference>
<sequence>MRSEEQPHSSNSATRPNGILTGLLHLPYPLYLTNMAEVTAMPGVNGYAPHQGYGGIEQSQYNANAYNQNLATSQAAYAQPPPTTAAPAAASSQQEISKDEVGWYFVEQYYTTLSRSPEKLYLFYNKRSQLVSGNETEKVDVCVGQRAINDKIKDLDFQDCKVRVTNVDSQASDTNIVIQVIGEISNKSQPHRKFTQTFVLATQTNGYFVLNDIFRYLIDEEEEQGQQQQAEKVVPQQQEEVQQAAPAAESGYQEPAPTAEQAEPKTLTSSMDPKAVEHDAKEVDKELEDKVLKTEEAPKAVNGTAAPEQAQQAAAPQEQKAAAEQTARPEAARQDTAEADLTSEKPKDPSPTPAPTTPAAQQAPSQPAPVPKPVTWANLAATANKSAVPAVPAAAAAAARQQPAAKPATKPAQAPAAQPAPAQQAATPPTGPASQREESTTPSQDEWTSVTSSHGRQQSRAQNAQQQEQPQNRGYIKNVHEGVDDNALKEHLKRFGEISYFDVARQKNCAFVDFATPAGYSAAVAANPHQIGNEKLYVEERRVRPGSTPYVPRGQFQGGRGGRGGMQGAPRGGFQGRGGYAPRGGRGGPAGGAPRGRGGA</sequence>
<feature type="region of interest" description="Disordered" evidence="3">
    <location>
        <begin position="226"/>
        <end position="284"/>
    </location>
</feature>
<dbReference type="PROSITE" id="PS50102">
    <property type="entry name" value="RRM"/>
    <property type="match status" value="1"/>
</dbReference>
<feature type="compositionally biased region" description="Basic and acidic residues" evidence="3">
    <location>
        <begin position="274"/>
        <end position="284"/>
    </location>
</feature>
<dbReference type="Proteomes" id="UP000269276">
    <property type="component" value="Unassembled WGS sequence"/>
</dbReference>